<reference evidence="12 13" key="2">
    <citation type="submission" date="2024-10" db="EMBL/GenBank/DDBJ databases">
        <authorList>
            <person name="Ryan C."/>
        </authorList>
    </citation>
    <scope>NUCLEOTIDE SEQUENCE [LARGE SCALE GENOMIC DNA]</scope>
</reference>
<keyword evidence="9" id="KW-0067">ATP-binding</keyword>
<dbReference type="AlphaFoldDB" id="A0ABC8X6F8"/>
<dbReference type="InterPro" id="IPR014729">
    <property type="entry name" value="Rossmann-like_a/b/a_fold"/>
</dbReference>
<dbReference type="Proteomes" id="UP001497457">
    <property type="component" value="Chromosome 13rd"/>
</dbReference>
<evidence type="ECO:0000259" key="11">
    <source>
        <dbReference type="Pfam" id="PF06574"/>
    </source>
</evidence>
<evidence type="ECO:0000256" key="5">
    <source>
        <dbReference type="ARBA" id="ARBA00022679"/>
    </source>
</evidence>
<feature type="region of interest" description="Disordered" evidence="10">
    <location>
        <begin position="1"/>
        <end position="103"/>
    </location>
</feature>
<dbReference type="Pfam" id="PF06574">
    <property type="entry name" value="FAD_syn"/>
    <property type="match status" value="1"/>
</dbReference>
<keyword evidence="7" id="KW-0547">Nucleotide-binding</keyword>
<evidence type="ECO:0000313" key="12">
    <source>
        <dbReference type="EMBL" id="CAL4919540.1"/>
    </source>
</evidence>
<dbReference type="GO" id="GO:0005524">
    <property type="term" value="F:ATP binding"/>
    <property type="evidence" value="ECO:0007669"/>
    <property type="project" value="UniProtKB-KW"/>
</dbReference>
<evidence type="ECO:0000256" key="6">
    <source>
        <dbReference type="ARBA" id="ARBA00022695"/>
    </source>
</evidence>
<keyword evidence="3" id="KW-0285">Flavoprotein</keyword>
<feature type="domain" description="FAD synthetase" evidence="11">
    <location>
        <begin position="204"/>
        <end position="344"/>
    </location>
</feature>
<keyword evidence="5" id="KW-0808">Transferase</keyword>
<dbReference type="EMBL" id="OZ075123">
    <property type="protein sequence ID" value="CAL4919540.1"/>
    <property type="molecule type" value="Genomic_DNA"/>
</dbReference>
<dbReference type="Gene3D" id="3.40.50.620">
    <property type="entry name" value="HUPs"/>
    <property type="match status" value="1"/>
</dbReference>
<evidence type="ECO:0000256" key="1">
    <source>
        <dbReference type="ARBA" id="ARBA00004726"/>
    </source>
</evidence>
<organism evidence="12 13">
    <name type="scientific">Urochloa decumbens</name>
    <dbReference type="NCBI Taxonomy" id="240449"/>
    <lineage>
        <taxon>Eukaryota</taxon>
        <taxon>Viridiplantae</taxon>
        <taxon>Streptophyta</taxon>
        <taxon>Embryophyta</taxon>
        <taxon>Tracheophyta</taxon>
        <taxon>Spermatophyta</taxon>
        <taxon>Magnoliopsida</taxon>
        <taxon>Liliopsida</taxon>
        <taxon>Poales</taxon>
        <taxon>Poaceae</taxon>
        <taxon>PACMAD clade</taxon>
        <taxon>Panicoideae</taxon>
        <taxon>Panicodae</taxon>
        <taxon>Paniceae</taxon>
        <taxon>Melinidinae</taxon>
        <taxon>Urochloa</taxon>
    </lineage>
</organism>
<keyword evidence="4" id="KW-0288">FMN</keyword>
<evidence type="ECO:0000256" key="4">
    <source>
        <dbReference type="ARBA" id="ARBA00022643"/>
    </source>
</evidence>
<evidence type="ECO:0000256" key="2">
    <source>
        <dbReference type="ARBA" id="ARBA00012393"/>
    </source>
</evidence>
<proteinExistence type="predicted"/>
<reference evidence="13" key="1">
    <citation type="submission" date="2024-06" db="EMBL/GenBank/DDBJ databases">
        <authorList>
            <person name="Ryan C."/>
        </authorList>
    </citation>
    <scope>NUCLEOTIDE SEQUENCE [LARGE SCALE GENOMIC DNA]</scope>
</reference>
<evidence type="ECO:0000256" key="8">
    <source>
        <dbReference type="ARBA" id="ARBA00022827"/>
    </source>
</evidence>
<evidence type="ECO:0000256" key="10">
    <source>
        <dbReference type="SAM" id="MobiDB-lite"/>
    </source>
</evidence>
<dbReference type="SUPFAM" id="SSF52374">
    <property type="entry name" value="Nucleotidylyl transferase"/>
    <property type="match status" value="1"/>
</dbReference>
<accession>A0ABC8X6F8</accession>
<comment type="pathway">
    <text evidence="1">Cofactor biosynthesis; FAD biosynthesis; FAD from FMN: step 1/1.</text>
</comment>
<dbReference type="GO" id="GO:0003919">
    <property type="term" value="F:FMN adenylyltransferase activity"/>
    <property type="evidence" value="ECO:0007669"/>
    <property type="project" value="UniProtKB-EC"/>
</dbReference>
<protein>
    <recommendedName>
        <fullName evidence="2">FAD synthase</fullName>
        <ecNumber evidence="2">2.7.7.2</ecNumber>
    </recommendedName>
</protein>
<dbReference type="EC" id="2.7.7.2" evidence="2"/>
<evidence type="ECO:0000256" key="9">
    <source>
        <dbReference type="ARBA" id="ARBA00022840"/>
    </source>
</evidence>
<keyword evidence="8" id="KW-0274">FAD</keyword>
<name>A0ABC8X6F8_9POAL</name>
<keyword evidence="13" id="KW-1185">Reference proteome</keyword>
<feature type="compositionally biased region" description="Polar residues" evidence="10">
    <location>
        <begin position="67"/>
        <end position="78"/>
    </location>
</feature>
<feature type="compositionally biased region" description="Low complexity" evidence="10">
    <location>
        <begin position="85"/>
        <end position="103"/>
    </location>
</feature>
<dbReference type="PANTHER" id="PTHR12714">
    <property type="entry name" value="PROTEIN-S ISOPRENYLCYSTEINE O-METHYLTRANSFERASE"/>
    <property type="match status" value="1"/>
</dbReference>
<evidence type="ECO:0000256" key="3">
    <source>
        <dbReference type="ARBA" id="ARBA00022630"/>
    </source>
</evidence>
<dbReference type="InterPro" id="IPR015864">
    <property type="entry name" value="FAD_synthase"/>
</dbReference>
<keyword evidence="6" id="KW-0548">Nucleotidyltransferase</keyword>
<evidence type="ECO:0000256" key="7">
    <source>
        <dbReference type="ARBA" id="ARBA00022741"/>
    </source>
</evidence>
<gene>
    <name evidence="12" type="ORF">URODEC1_LOCUS19867</name>
</gene>
<dbReference type="PANTHER" id="PTHR12714:SF20">
    <property type="entry name" value="FAD SYNTHETASE 1, CHLOROPLASTIC-RELATED"/>
    <property type="match status" value="1"/>
</dbReference>
<evidence type="ECO:0000313" key="13">
    <source>
        <dbReference type="Proteomes" id="UP001497457"/>
    </source>
</evidence>
<sequence>MSSIVPLPNATRRGPVKLPAGAWSVGTCSRIARPTSRPDPGRDGDTGCANRTSSNGQRPDRLAVARHSQQAAKKTTTRPAKLPPAKGTGRAASSARGGSGMERGAAAALGCALRSPSPSPSPAPQWRPLFRCPRRDPPVPPRPLVPPARLFSEYRHLDMKKGQSRNSLKTFSSSGHSGVRQNYDDLVNDKLLIDCGEDQDCVLGGVVALGKFDALHIGHRELAMHASKAGTPFLLSFVGMAEVLGWTYRPPIVAQCDRKRVLSSWAPYCRNVVPLEYQVEFSKVRSLSPRQFVERLSKDLRIKGVVAGENYRFGYKASGDAAELVKLCEEFGLSAFIVRSVMDTAKRSHNGVAATINSSDKGQVSSSRVRHALAIGDMEYVSELLGRKHRLVLMVNQNCLHERKRIVLPNSCMLNMPPVEGLYENCDLVNGGYIGPCRVIINSDTIVIEMKDENSLSPNPIQEVRQLGIEFG</sequence>